<evidence type="ECO:0000313" key="1">
    <source>
        <dbReference type="EMBL" id="PIP22067.1"/>
    </source>
</evidence>
<evidence type="ECO:0000313" key="2">
    <source>
        <dbReference type="Proteomes" id="UP000229054"/>
    </source>
</evidence>
<comment type="caution">
    <text evidence="1">The sequence shown here is derived from an EMBL/GenBank/DDBJ whole genome shotgun (WGS) entry which is preliminary data.</text>
</comment>
<dbReference type="InterPro" id="IPR021857">
    <property type="entry name" value="DUF3467"/>
</dbReference>
<organism evidence="1 2">
    <name type="scientific">Candidatus Nealsonbacteria bacterium CG23_combo_of_CG06-09_8_20_14_all_39_25</name>
    <dbReference type="NCBI Taxonomy" id="1974723"/>
    <lineage>
        <taxon>Bacteria</taxon>
        <taxon>Candidatus Nealsoniibacteriota</taxon>
    </lineage>
</organism>
<evidence type="ECO:0008006" key="3">
    <source>
        <dbReference type="Google" id="ProtNLM"/>
    </source>
</evidence>
<name>A0A2G9YS57_9BACT</name>
<dbReference type="EMBL" id="PCRN01000094">
    <property type="protein sequence ID" value="PIP22067.1"/>
    <property type="molecule type" value="Genomic_DNA"/>
</dbReference>
<proteinExistence type="predicted"/>
<reference evidence="1 2" key="1">
    <citation type="submission" date="2017-09" db="EMBL/GenBank/DDBJ databases">
        <title>Depth-based differentiation of microbial function through sediment-hosted aquifers and enrichment of novel symbionts in the deep terrestrial subsurface.</title>
        <authorList>
            <person name="Probst A.J."/>
            <person name="Ladd B."/>
            <person name="Jarett J.K."/>
            <person name="Geller-Mcgrath D.E."/>
            <person name="Sieber C.M."/>
            <person name="Emerson J.B."/>
            <person name="Anantharaman K."/>
            <person name="Thomas B.C."/>
            <person name="Malmstrom R."/>
            <person name="Stieglmeier M."/>
            <person name="Klingl A."/>
            <person name="Woyke T."/>
            <person name="Ryan C.M."/>
            <person name="Banfield J.F."/>
        </authorList>
    </citation>
    <scope>NUCLEOTIDE SEQUENCE [LARGE SCALE GENOMIC DNA]</scope>
    <source>
        <strain evidence="1">CG23_combo_of_CG06-09_8_20_14_all_39_25</strain>
    </source>
</reference>
<dbReference type="Pfam" id="PF11950">
    <property type="entry name" value="DUF3467"/>
    <property type="match status" value="1"/>
</dbReference>
<protein>
    <recommendedName>
        <fullName evidence="3">DUF3467 domain-containing protein</fullName>
    </recommendedName>
</protein>
<sequence length="96" mass="11092">MPEQQIKIRAKDEDLKGTYSNMMQVLHTTKEEFILDFYFISPPEGVLSSRVIMSPGHLKRMIRALEDNVAKYEQKFGKIEEASVPESSLGFQVERQ</sequence>
<accession>A0A2G9YS57</accession>
<gene>
    <name evidence="1" type="ORF">COX38_02745</name>
</gene>
<dbReference type="AlphaFoldDB" id="A0A2G9YS57"/>
<dbReference type="Proteomes" id="UP000229054">
    <property type="component" value="Unassembled WGS sequence"/>
</dbReference>